<dbReference type="AlphaFoldDB" id="A0A327RX43"/>
<dbReference type="InterPro" id="IPR036515">
    <property type="entry name" value="Transposase_17_sf"/>
</dbReference>
<dbReference type="GO" id="GO:0006313">
    <property type="term" value="P:DNA transposition"/>
    <property type="evidence" value="ECO:0007669"/>
    <property type="project" value="InterPro"/>
</dbReference>
<keyword evidence="2" id="KW-1185">Reference proteome</keyword>
<gene>
    <name evidence="1" type="ORF">LX77_03158</name>
</gene>
<proteinExistence type="predicted"/>
<evidence type="ECO:0008006" key="3">
    <source>
        <dbReference type="Google" id="ProtNLM"/>
    </source>
</evidence>
<dbReference type="OrthoDB" id="9788881at2"/>
<dbReference type="GO" id="GO:0003677">
    <property type="term" value="F:DNA binding"/>
    <property type="evidence" value="ECO:0007669"/>
    <property type="project" value="InterPro"/>
</dbReference>
<dbReference type="EMBL" id="QLLQ01000015">
    <property type="protein sequence ID" value="RAJ20632.1"/>
    <property type="molecule type" value="Genomic_DNA"/>
</dbReference>
<dbReference type="GO" id="GO:0004803">
    <property type="term" value="F:transposase activity"/>
    <property type="evidence" value="ECO:0007669"/>
    <property type="project" value="InterPro"/>
</dbReference>
<name>A0A327RX43_9FLAO</name>
<organism evidence="1 2">
    <name type="scientific">Gelidibacter algens</name>
    <dbReference type="NCBI Taxonomy" id="49280"/>
    <lineage>
        <taxon>Bacteria</taxon>
        <taxon>Pseudomonadati</taxon>
        <taxon>Bacteroidota</taxon>
        <taxon>Flavobacteriia</taxon>
        <taxon>Flavobacteriales</taxon>
        <taxon>Flavobacteriaceae</taxon>
        <taxon>Gelidibacter</taxon>
    </lineage>
</organism>
<evidence type="ECO:0000313" key="1">
    <source>
        <dbReference type="EMBL" id="RAJ20632.1"/>
    </source>
</evidence>
<dbReference type="RefSeq" id="WP_111625961.1">
    <property type="nucleotide sequence ID" value="NZ_QLLQ01000015.1"/>
</dbReference>
<reference evidence="1 2" key="1">
    <citation type="submission" date="2018-06" db="EMBL/GenBank/DDBJ databases">
        <title>Genomic Encyclopedia of Archaeal and Bacterial Type Strains, Phase II (KMG-II): from individual species to whole genera.</title>
        <authorList>
            <person name="Goeker M."/>
        </authorList>
    </citation>
    <scope>NUCLEOTIDE SEQUENCE [LARGE SCALE GENOMIC DNA]</scope>
    <source>
        <strain evidence="1 2">DSM 12408</strain>
    </source>
</reference>
<comment type="caution">
    <text evidence="1">The sequence shown here is derived from an EMBL/GenBank/DDBJ whole genome shotgun (WGS) entry which is preliminary data.</text>
</comment>
<evidence type="ECO:0000313" key="2">
    <source>
        <dbReference type="Proteomes" id="UP000248987"/>
    </source>
</evidence>
<accession>A0A327RX43</accession>
<dbReference type="Proteomes" id="UP000248987">
    <property type="component" value="Unassembled WGS sequence"/>
</dbReference>
<sequence>MLNAYTKAINKRYNRKGSLFQEHLKRIKISEEEYFLNLIIYVNTNASHHQIDDFRTYKYSSYAALISQKETLLKRDEVIQFFDDVDNFKYVLKSKNINVDVIQEISLE</sequence>
<dbReference type="Gene3D" id="3.30.70.1290">
    <property type="entry name" value="Transposase IS200-like"/>
    <property type="match status" value="1"/>
</dbReference>
<protein>
    <recommendedName>
        <fullName evidence="3">Transposase</fullName>
    </recommendedName>
</protein>